<dbReference type="EMBL" id="JAHWGI010001270">
    <property type="protein sequence ID" value="KAK3926689.1"/>
    <property type="molecule type" value="Genomic_DNA"/>
</dbReference>
<evidence type="ECO:0000256" key="1">
    <source>
        <dbReference type="SAM" id="SignalP"/>
    </source>
</evidence>
<dbReference type="AlphaFoldDB" id="A0AAE1LQ12"/>
<keyword evidence="3" id="KW-1185">Reference proteome</keyword>
<reference evidence="2" key="2">
    <citation type="journal article" date="2023" name="BMC Genomics">
        <title>Pest status, molecular evolution, and epigenetic factors derived from the genome assembly of Frankliniella fusca, a thysanopteran phytovirus vector.</title>
        <authorList>
            <person name="Catto M.A."/>
            <person name="Labadie P.E."/>
            <person name="Jacobson A.L."/>
            <person name="Kennedy G.G."/>
            <person name="Srinivasan R."/>
            <person name="Hunt B.G."/>
        </authorList>
    </citation>
    <scope>NUCLEOTIDE SEQUENCE</scope>
    <source>
        <strain evidence="2">PL_HMW_Pooled</strain>
    </source>
</reference>
<gene>
    <name evidence="2" type="ORF">KUF71_015025</name>
</gene>
<name>A0AAE1LQ12_9NEOP</name>
<proteinExistence type="predicted"/>
<protein>
    <submittedName>
        <fullName evidence="2">MAM and LDL-receptor class A domain-containing protein 1</fullName>
    </submittedName>
</protein>
<accession>A0AAE1LQ12</accession>
<dbReference type="Proteomes" id="UP001219518">
    <property type="component" value="Unassembled WGS sequence"/>
</dbReference>
<organism evidence="2 3">
    <name type="scientific">Frankliniella fusca</name>
    <dbReference type="NCBI Taxonomy" id="407009"/>
    <lineage>
        <taxon>Eukaryota</taxon>
        <taxon>Metazoa</taxon>
        <taxon>Ecdysozoa</taxon>
        <taxon>Arthropoda</taxon>
        <taxon>Hexapoda</taxon>
        <taxon>Insecta</taxon>
        <taxon>Pterygota</taxon>
        <taxon>Neoptera</taxon>
        <taxon>Paraneoptera</taxon>
        <taxon>Thysanoptera</taxon>
        <taxon>Terebrantia</taxon>
        <taxon>Thripoidea</taxon>
        <taxon>Thripidae</taxon>
        <taxon>Frankliniella</taxon>
    </lineage>
</organism>
<feature type="chain" id="PRO_5042012226" evidence="1">
    <location>
        <begin position="22"/>
        <end position="199"/>
    </location>
</feature>
<sequence>MKCLRVAFVLSALLLASSAWGENMSPEWKEMKEVVDRCLDFFGKTTDDMKNIFKNGTLDESTDFPAARNDGVHVTRSTCSKFISAYLQVGKNGKIQLCLIDVVSGLQFNDEDNDKFSLSALLRFMTAGLSRKGSEVIVKHIATFADECGRKSESSPLPVLEKAKFLINCLLSQDWSSVVSDEDDDENEVREPTTVVNVM</sequence>
<evidence type="ECO:0000313" key="3">
    <source>
        <dbReference type="Proteomes" id="UP001219518"/>
    </source>
</evidence>
<comment type="caution">
    <text evidence="2">The sequence shown here is derived from an EMBL/GenBank/DDBJ whole genome shotgun (WGS) entry which is preliminary data.</text>
</comment>
<evidence type="ECO:0000313" key="2">
    <source>
        <dbReference type="EMBL" id="KAK3926689.1"/>
    </source>
</evidence>
<feature type="signal peptide" evidence="1">
    <location>
        <begin position="1"/>
        <end position="21"/>
    </location>
</feature>
<keyword evidence="1" id="KW-0732">Signal</keyword>
<reference evidence="2" key="1">
    <citation type="submission" date="2021-07" db="EMBL/GenBank/DDBJ databases">
        <authorList>
            <person name="Catto M.A."/>
            <person name="Jacobson A."/>
            <person name="Kennedy G."/>
            <person name="Labadie P."/>
            <person name="Hunt B.G."/>
            <person name="Srinivasan R."/>
        </authorList>
    </citation>
    <scope>NUCLEOTIDE SEQUENCE</scope>
    <source>
        <strain evidence="2">PL_HMW_Pooled</strain>
        <tissue evidence="2">Head</tissue>
    </source>
</reference>